<sequence length="641" mass="68600">MATDPAHPRAQAGDTTDPAPENSEGFFSFTPIKALRSLPRLWERKPSTPFRAGAKSRKLWKRVRSSLGGMKSLESSNLLESDALQSTINASRDSSYIRGVKRQCVAPGHSEEGAGEIQPGRSFLETKWESEGMRKKRKMRDGPVEIYDENLPADSSVPVGRPGNDVGGLKTSTNLDMDGDLAMTSSPVPLPSKARIFEDDMHLENSKSFGDAHGVQSEEPRPMDQQRAMINDAAQNESGQASTTPVVRDLTQEQEGTLVRSALRSSLDGEDTALLNTFLSKAQAKRAAKAVMINSEDADEADKSSSPEESPDAESATPRSRRALANLDANSPSPVKVQVSPLKEGAIPGDESRENEVTKNAKEDEAPASPACRRSARVKAPVTTGPPVRNTIALRRAKGNEFVFLQKTEAQELALTTKRNTRQNKGNSSKSSRKGSSKGSANAPRKRVSWNEERLAEYEDEVQIPDEPKGDGVKGDVDGTSDPYPTAKPSDKKPTTGQRSSRNQAVQNEEVESGPSAPSAATPRSRRVRRLGDSTMASGTPVKTGSGRTSKPPAATAPTETGPGPSTPTKARRKLVPKSPSSSIVPAPTAKGTTGQPFVSGIPTRRPASSNAASLEGTKRKSILQASAGCTPMPKRVRSRT</sequence>
<feature type="compositionally biased region" description="Polar residues" evidence="1">
    <location>
        <begin position="495"/>
        <end position="507"/>
    </location>
</feature>
<feature type="region of interest" description="Disordered" evidence="1">
    <location>
        <begin position="231"/>
        <end position="253"/>
    </location>
</feature>
<accession>A0A9W9LZ76</accession>
<dbReference type="AlphaFoldDB" id="A0A9W9LZ76"/>
<feature type="compositionally biased region" description="Basic and acidic residues" evidence="1">
    <location>
        <begin position="466"/>
        <end position="477"/>
    </location>
</feature>
<evidence type="ECO:0000256" key="1">
    <source>
        <dbReference type="SAM" id="MobiDB-lite"/>
    </source>
</evidence>
<proteinExistence type="predicted"/>
<feature type="compositionally biased region" description="Low complexity" evidence="1">
    <location>
        <begin position="549"/>
        <end position="569"/>
    </location>
</feature>
<dbReference type="Proteomes" id="UP001146351">
    <property type="component" value="Unassembled WGS sequence"/>
</dbReference>
<name>A0A9W9LZ76_9EURO</name>
<feature type="region of interest" description="Disordered" evidence="1">
    <location>
        <begin position="413"/>
        <end position="641"/>
    </location>
</feature>
<dbReference type="EMBL" id="JAPQKO010000001">
    <property type="protein sequence ID" value="KAJ5183581.1"/>
    <property type="molecule type" value="Genomic_DNA"/>
</dbReference>
<organism evidence="2 3">
    <name type="scientific">Penicillium capsulatum</name>
    <dbReference type="NCBI Taxonomy" id="69766"/>
    <lineage>
        <taxon>Eukaryota</taxon>
        <taxon>Fungi</taxon>
        <taxon>Dikarya</taxon>
        <taxon>Ascomycota</taxon>
        <taxon>Pezizomycotina</taxon>
        <taxon>Eurotiomycetes</taxon>
        <taxon>Eurotiomycetidae</taxon>
        <taxon>Eurotiales</taxon>
        <taxon>Aspergillaceae</taxon>
        <taxon>Penicillium</taxon>
    </lineage>
</organism>
<feature type="compositionally biased region" description="Basic and acidic residues" evidence="1">
    <location>
        <begin position="350"/>
        <end position="365"/>
    </location>
</feature>
<keyword evidence="3" id="KW-1185">Reference proteome</keyword>
<feature type="region of interest" description="Disordered" evidence="1">
    <location>
        <begin position="285"/>
        <end position="390"/>
    </location>
</feature>
<evidence type="ECO:0000313" key="3">
    <source>
        <dbReference type="Proteomes" id="UP001146351"/>
    </source>
</evidence>
<reference evidence="2" key="1">
    <citation type="submission" date="2022-11" db="EMBL/GenBank/DDBJ databases">
        <authorList>
            <person name="Petersen C."/>
        </authorList>
    </citation>
    <scope>NUCLEOTIDE SEQUENCE</scope>
    <source>
        <strain evidence="2">IBT 21917</strain>
    </source>
</reference>
<gene>
    <name evidence="2" type="ORF">N7492_001197</name>
</gene>
<reference evidence="2" key="2">
    <citation type="journal article" date="2023" name="IMA Fungus">
        <title>Comparative genomic study of the Penicillium genus elucidates a diverse pangenome and 15 lateral gene transfer events.</title>
        <authorList>
            <person name="Petersen C."/>
            <person name="Sorensen T."/>
            <person name="Nielsen M.R."/>
            <person name="Sondergaard T.E."/>
            <person name="Sorensen J.L."/>
            <person name="Fitzpatrick D.A."/>
            <person name="Frisvad J.C."/>
            <person name="Nielsen K.L."/>
        </authorList>
    </citation>
    <scope>NUCLEOTIDE SEQUENCE</scope>
    <source>
        <strain evidence="2">IBT 21917</strain>
    </source>
</reference>
<protein>
    <submittedName>
        <fullName evidence="2">Uncharacterized protein</fullName>
    </submittedName>
</protein>
<evidence type="ECO:0000313" key="2">
    <source>
        <dbReference type="EMBL" id="KAJ5183581.1"/>
    </source>
</evidence>
<dbReference type="OrthoDB" id="4207369at2759"/>
<feature type="compositionally biased region" description="Polar residues" evidence="1">
    <location>
        <begin position="233"/>
        <end position="245"/>
    </location>
</feature>
<comment type="caution">
    <text evidence="2">The sequence shown here is derived from an EMBL/GenBank/DDBJ whole genome shotgun (WGS) entry which is preliminary data.</text>
</comment>
<feature type="region of interest" description="Disordered" evidence="1">
    <location>
        <begin position="1"/>
        <end position="26"/>
    </location>
</feature>
<feature type="compositionally biased region" description="Polar residues" evidence="1">
    <location>
        <begin position="535"/>
        <end position="548"/>
    </location>
</feature>